<proteinExistence type="predicted"/>
<gene>
    <name evidence="1" type="ORF">Salat_1103300</name>
</gene>
<evidence type="ECO:0000313" key="2">
    <source>
        <dbReference type="Proteomes" id="UP001293254"/>
    </source>
</evidence>
<protein>
    <submittedName>
        <fullName evidence="1">Uncharacterized protein</fullName>
    </submittedName>
</protein>
<dbReference type="Proteomes" id="UP001293254">
    <property type="component" value="Unassembled WGS sequence"/>
</dbReference>
<accession>A0AAE1YMZ1</accession>
<reference evidence="1" key="1">
    <citation type="submission" date="2020-06" db="EMBL/GenBank/DDBJ databases">
        <authorList>
            <person name="Li T."/>
            <person name="Hu X."/>
            <person name="Zhang T."/>
            <person name="Song X."/>
            <person name="Zhang H."/>
            <person name="Dai N."/>
            <person name="Sheng W."/>
            <person name="Hou X."/>
            <person name="Wei L."/>
        </authorList>
    </citation>
    <scope>NUCLEOTIDE SEQUENCE</scope>
    <source>
        <strain evidence="1">3651</strain>
        <tissue evidence="1">Leaf</tissue>
    </source>
</reference>
<organism evidence="1 2">
    <name type="scientific">Sesamum alatum</name>
    <dbReference type="NCBI Taxonomy" id="300844"/>
    <lineage>
        <taxon>Eukaryota</taxon>
        <taxon>Viridiplantae</taxon>
        <taxon>Streptophyta</taxon>
        <taxon>Embryophyta</taxon>
        <taxon>Tracheophyta</taxon>
        <taxon>Spermatophyta</taxon>
        <taxon>Magnoliopsida</taxon>
        <taxon>eudicotyledons</taxon>
        <taxon>Gunneridae</taxon>
        <taxon>Pentapetalae</taxon>
        <taxon>asterids</taxon>
        <taxon>lamiids</taxon>
        <taxon>Lamiales</taxon>
        <taxon>Pedaliaceae</taxon>
        <taxon>Sesamum</taxon>
    </lineage>
</organism>
<evidence type="ECO:0000313" key="1">
    <source>
        <dbReference type="EMBL" id="KAK4433410.1"/>
    </source>
</evidence>
<keyword evidence="2" id="KW-1185">Reference proteome</keyword>
<sequence>MLAELFRPISTIRQTQMNIICYRDINQICCRLNHQKQTRENAINQGIHRRNQRNIPSSWQSLKRRLSLLLEFRRGRRPSSEEVLLGSLLTFADGETTWACSHDLFNCLGCTSLITKEVPTEALDAD</sequence>
<dbReference type="EMBL" id="JACGWO010000003">
    <property type="protein sequence ID" value="KAK4433410.1"/>
    <property type="molecule type" value="Genomic_DNA"/>
</dbReference>
<reference evidence="1" key="2">
    <citation type="journal article" date="2024" name="Plant">
        <title>Genomic evolution and insights into agronomic trait innovations of Sesamum species.</title>
        <authorList>
            <person name="Miao H."/>
            <person name="Wang L."/>
            <person name="Qu L."/>
            <person name="Liu H."/>
            <person name="Sun Y."/>
            <person name="Le M."/>
            <person name="Wang Q."/>
            <person name="Wei S."/>
            <person name="Zheng Y."/>
            <person name="Lin W."/>
            <person name="Duan Y."/>
            <person name="Cao H."/>
            <person name="Xiong S."/>
            <person name="Wang X."/>
            <person name="Wei L."/>
            <person name="Li C."/>
            <person name="Ma Q."/>
            <person name="Ju M."/>
            <person name="Zhao R."/>
            <person name="Li G."/>
            <person name="Mu C."/>
            <person name="Tian Q."/>
            <person name="Mei H."/>
            <person name="Zhang T."/>
            <person name="Gao T."/>
            <person name="Zhang H."/>
        </authorList>
    </citation>
    <scope>NUCLEOTIDE SEQUENCE</scope>
    <source>
        <strain evidence="1">3651</strain>
    </source>
</reference>
<name>A0AAE1YMZ1_9LAMI</name>
<dbReference type="AlphaFoldDB" id="A0AAE1YMZ1"/>
<comment type="caution">
    <text evidence="1">The sequence shown here is derived from an EMBL/GenBank/DDBJ whole genome shotgun (WGS) entry which is preliminary data.</text>
</comment>